<reference evidence="1 2" key="1">
    <citation type="submission" date="2023-09" db="EMBL/GenBank/DDBJ databases">
        <title>Genomes of two closely related lineages of the louse Polyplax serrata with different host specificities.</title>
        <authorList>
            <person name="Martinu J."/>
            <person name="Tarabai H."/>
            <person name="Stefka J."/>
            <person name="Hypsa V."/>
        </authorList>
    </citation>
    <scope>NUCLEOTIDE SEQUENCE [LARGE SCALE GENOMIC DNA]</scope>
    <source>
        <strain evidence="1">98ZLc_SE</strain>
    </source>
</reference>
<evidence type="ECO:0000313" key="1">
    <source>
        <dbReference type="EMBL" id="KAK6621726.1"/>
    </source>
</evidence>
<sequence>MSADVHEEFVFKEDRTLFPYSDGNLSFSCSVHDDEYSYHKKKMSREGEWVARLRLNDRWKLEFARLNEKKKEK</sequence>
<evidence type="ECO:0000313" key="2">
    <source>
        <dbReference type="Proteomes" id="UP001359485"/>
    </source>
</evidence>
<protein>
    <submittedName>
        <fullName evidence="1">Uncharacterized protein</fullName>
    </submittedName>
</protein>
<proteinExistence type="predicted"/>
<comment type="caution">
    <text evidence="1">The sequence shown here is derived from an EMBL/GenBank/DDBJ whole genome shotgun (WGS) entry which is preliminary data.</text>
</comment>
<organism evidence="1 2">
    <name type="scientific">Polyplax serrata</name>
    <name type="common">Common mouse louse</name>
    <dbReference type="NCBI Taxonomy" id="468196"/>
    <lineage>
        <taxon>Eukaryota</taxon>
        <taxon>Metazoa</taxon>
        <taxon>Ecdysozoa</taxon>
        <taxon>Arthropoda</taxon>
        <taxon>Hexapoda</taxon>
        <taxon>Insecta</taxon>
        <taxon>Pterygota</taxon>
        <taxon>Neoptera</taxon>
        <taxon>Paraneoptera</taxon>
        <taxon>Psocodea</taxon>
        <taxon>Troctomorpha</taxon>
        <taxon>Phthiraptera</taxon>
        <taxon>Anoplura</taxon>
        <taxon>Polyplacidae</taxon>
        <taxon>Polyplax</taxon>
    </lineage>
</organism>
<dbReference type="EMBL" id="JAWJWF010000047">
    <property type="protein sequence ID" value="KAK6621726.1"/>
    <property type="molecule type" value="Genomic_DNA"/>
</dbReference>
<keyword evidence="2" id="KW-1185">Reference proteome</keyword>
<dbReference type="Proteomes" id="UP001359485">
    <property type="component" value="Unassembled WGS sequence"/>
</dbReference>
<gene>
    <name evidence="1" type="ORF">RUM44_001533</name>
</gene>
<accession>A0ABR1AKC6</accession>
<name>A0ABR1AKC6_POLSC</name>